<proteinExistence type="inferred from homology"/>
<keyword evidence="3" id="KW-0444">Lipid biosynthesis</keyword>
<dbReference type="Pfam" id="PF03982">
    <property type="entry name" value="DAGAT"/>
    <property type="match status" value="1"/>
</dbReference>
<comment type="caution">
    <text evidence="11">Lacks conserved residue(s) required for the propagation of feature annotation.</text>
</comment>
<evidence type="ECO:0000256" key="7">
    <source>
        <dbReference type="ARBA" id="ARBA00022989"/>
    </source>
</evidence>
<dbReference type="PANTHER" id="PTHR12317:SF79">
    <property type="entry name" value="ACYLTRANSFERASE"/>
    <property type="match status" value="1"/>
</dbReference>
<protein>
    <recommendedName>
        <fullName evidence="11">Acyltransferase</fullName>
        <ecNumber evidence="11">2.3.1.-</ecNumber>
    </recommendedName>
</protein>
<comment type="subcellular location">
    <subcellularLocation>
        <location evidence="1 11">Endoplasmic reticulum membrane</location>
        <topology evidence="1 11">Multi-pass membrane protein</topology>
    </subcellularLocation>
</comment>
<reference evidence="13" key="1">
    <citation type="submission" date="2023-10" db="EMBL/GenBank/DDBJ databases">
        <title>Genome assemblies of two species of porcelain crab, Petrolisthes cinctipes and Petrolisthes manimaculis (Anomura: Porcellanidae).</title>
        <authorList>
            <person name="Angst P."/>
        </authorList>
    </citation>
    <scope>NUCLEOTIDE SEQUENCE</scope>
    <source>
        <strain evidence="13">PB745_01</strain>
        <tissue evidence="13">Gill</tissue>
    </source>
</reference>
<gene>
    <name evidence="13" type="ORF">Pcinc_029836</name>
</gene>
<evidence type="ECO:0000256" key="4">
    <source>
        <dbReference type="ARBA" id="ARBA00022679"/>
    </source>
</evidence>
<evidence type="ECO:0000256" key="10">
    <source>
        <dbReference type="ARBA" id="ARBA00023315"/>
    </source>
</evidence>
<feature type="transmembrane region" description="Helical" evidence="11">
    <location>
        <begin position="151"/>
        <end position="174"/>
    </location>
</feature>
<dbReference type="GO" id="GO:0004144">
    <property type="term" value="F:diacylglycerol O-acyltransferase activity"/>
    <property type="evidence" value="ECO:0007669"/>
    <property type="project" value="TreeGrafter"/>
</dbReference>
<comment type="caution">
    <text evidence="13">The sequence shown here is derived from an EMBL/GenBank/DDBJ whole genome shotgun (WGS) entry which is preliminary data.</text>
</comment>
<evidence type="ECO:0000256" key="1">
    <source>
        <dbReference type="ARBA" id="ARBA00004477"/>
    </source>
</evidence>
<keyword evidence="8" id="KW-0443">Lipid metabolism</keyword>
<evidence type="ECO:0000256" key="8">
    <source>
        <dbReference type="ARBA" id="ARBA00023098"/>
    </source>
</evidence>
<keyword evidence="4 11" id="KW-0808">Transferase</keyword>
<feature type="compositionally biased region" description="Basic and acidic residues" evidence="12">
    <location>
        <begin position="33"/>
        <end position="63"/>
    </location>
</feature>
<evidence type="ECO:0000313" key="14">
    <source>
        <dbReference type="Proteomes" id="UP001286313"/>
    </source>
</evidence>
<dbReference type="GO" id="GO:0005789">
    <property type="term" value="C:endoplasmic reticulum membrane"/>
    <property type="evidence" value="ECO:0007669"/>
    <property type="project" value="UniProtKB-SubCell"/>
</dbReference>
<name>A0AAE1F0H8_PETCI</name>
<dbReference type="PANTHER" id="PTHR12317">
    <property type="entry name" value="DIACYLGLYCEROL O-ACYLTRANSFERASE"/>
    <property type="match status" value="1"/>
</dbReference>
<evidence type="ECO:0000256" key="3">
    <source>
        <dbReference type="ARBA" id="ARBA00022516"/>
    </source>
</evidence>
<dbReference type="Proteomes" id="UP001286313">
    <property type="component" value="Unassembled WGS sequence"/>
</dbReference>
<sequence>MEFASQKVEEVQVGSQGNSSLTNFNGKITPDTSLDKGKGESKLEDKSEEKIKQEDKGKEECKQENQGTGKGKRIEDEVGERRRKSSDEELRKFNREVPEERSAVKKDQIEEHFDRLPWVLGALSRVLNLGIQYGPQFAPISIPLRRRMQTFAVLFWMSTFLFMGAGSLILLLYLFFYTQYWWVSLCYLTWFLGDRSVCNRGGRRIEWVRRWTLWRHYKDFFPAHLIKTAELDPSKNYIMGYHPHGILSAGGFCHFATEGSQFSKIFSGFTPHLLTLEGHFLLPIYREFFMATGAVSATRESMDYLLGQEGGGRALCLVVGGARESLDCHPALVTLHLNKRKGFCKMALRHGASLIPMYSFGENEIYEQVNNPPGSLVRTIQDTLQKVIGLAPCLFVGRGIFQYSFGIVPFRKPIYTVVGAPIDVPLVKNPTKEQIVALHETYVNAVQDLYNKYKHKYSEFPEAEMKIV</sequence>
<feature type="compositionally biased region" description="Basic and acidic residues" evidence="12">
    <location>
        <begin position="72"/>
        <end position="92"/>
    </location>
</feature>
<evidence type="ECO:0000256" key="6">
    <source>
        <dbReference type="ARBA" id="ARBA00022824"/>
    </source>
</evidence>
<feature type="compositionally biased region" description="Polar residues" evidence="12">
    <location>
        <begin position="13"/>
        <end position="32"/>
    </location>
</feature>
<evidence type="ECO:0000256" key="11">
    <source>
        <dbReference type="RuleBase" id="RU367023"/>
    </source>
</evidence>
<evidence type="ECO:0000256" key="5">
    <source>
        <dbReference type="ARBA" id="ARBA00022692"/>
    </source>
</evidence>
<feature type="region of interest" description="Disordered" evidence="12">
    <location>
        <begin position="1"/>
        <end position="92"/>
    </location>
</feature>
<accession>A0AAE1F0H8</accession>
<keyword evidence="10" id="KW-0012">Acyltransferase</keyword>
<evidence type="ECO:0000256" key="2">
    <source>
        <dbReference type="ARBA" id="ARBA00005420"/>
    </source>
</evidence>
<evidence type="ECO:0000313" key="13">
    <source>
        <dbReference type="EMBL" id="KAK3864483.1"/>
    </source>
</evidence>
<keyword evidence="6 11" id="KW-0256">Endoplasmic reticulum</keyword>
<organism evidence="13 14">
    <name type="scientific">Petrolisthes cinctipes</name>
    <name type="common">Flat porcelain crab</name>
    <dbReference type="NCBI Taxonomy" id="88211"/>
    <lineage>
        <taxon>Eukaryota</taxon>
        <taxon>Metazoa</taxon>
        <taxon>Ecdysozoa</taxon>
        <taxon>Arthropoda</taxon>
        <taxon>Crustacea</taxon>
        <taxon>Multicrustacea</taxon>
        <taxon>Malacostraca</taxon>
        <taxon>Eumalacostraca</taxon>
        <taxon>Eucarida</taxon>
        <taxon>Decapoda</taxon>
        <taxon>Pleocyemata</taxon>
        <taxon>Anomura</taxon>
        <taxon>Galatheoidea</taxon>
        <taxon>Porcellanidae</taxon>
        <taxon>Petrolisthes</taxon>
    </lineage>
</organism>
<keyword evidence="14" id="KW-1185">Reference proteome</keyword>
<dbReference type="CDD" id="cd07987">
    <property type="entry name" value="LPLAT_MGAT-like"/>
    <property type="match status" value="1"/>
</dbReference>
<comment type="similarity">
    <text evidence="2 11">Belongs to the diacylglycerol acyltransferase family.</text>
</comment>
<evidence type="ECO:0000256" key="12">
    <source>
        <dbReference type="SAM" id="MobiDB-lite"/>
    </source>
</evidence>
<keyword evidence="5 11" id="KW-0812">Transmembrane</keyword>
<dbReference type="AlphaFoldDB" id="A0AAE1F0H8"/>
<keyword evidence="9 11" id="KW-0472">Membrane</keyword>
<dbReference type="EC" id="2.3.1.-" evidence="11"/>
<dbReference type="GO" id="GO:0019432">
    <property type="term" value="P:triglyceride biosynthetic process"/>
    <property type="evidence" value="ECO:0007669"/>
    <property type="project" value="TreeGrafter"/>
</dbReference>
<dbReference type="InterPro" id="IPR007130">
    <property type="entry name" value="DAGAT"/>
</dbReference>
<evidence type="ECO:0000256" key="9">
    <source>
        <dbReference type="ARBA" id="ARBA00023136"/>
    </source>
</evidence>
<keyword evidence="7 11" id="KW-1133">Transmembrane helix</keyword>
<dbReference type="EMBL" id="JAWQEG010003785">
    <property type="protein sequence ID" value="KAK3864483.1"/>
    <property type="molecule type" value="Genomic_DNA"/>
</dbReference>